<dbReference type="OrthoDB" id="1095098at2759"/>
<dbReference type="Proteomes" id="UP001153076">
    <property type="component" value="Unassembled WGS sequence"/>
</dbReference>
<organism evidence="1 2">
    <name type="scientific">Carnegiea gigantea</name>
    <dbReference type="NCBI Taxonomy" id="171969"/>
    <lineage>
        <taxon>Eukaryota</taxon>
        <taxon>Viridiplantae</taxon>
        <taxon>Streptophyta</taxon>
        <taxon>Embryophyta</taxon>
        <taxon>Tracheophyta</taxon>
        <taxon>Spermatophyta</taxon>
        <taxon>Magnoliopsida</taxon>
        <taxon>eudicotyledons</taxon>
        <taxon>Gunneridae</taxon>
        <taxon>Pentapetalae</taxon>
        <taxon>Caryophyllales</taxon>
        <taxon>Cactineae</taxon>
        <taxon>Cactaceae</taxon>
        <taxon>Cactoideae</taxon>
        <taxon>Echinocereeae</taxon>
        <taxon>Carnegiea</taxon>
    </lineage>
</organism>
<evidence type="ECO:0000313" key="2">
    <source>
        <dbReference type="Proteomes" id="UP001153076"/>
    </source>
</evidence>
<comment type="caution">
    <text evidence="1">The sequence shown here is derived from an EMBL/GenBank/DDBJ whole genome shotgun (WGS) entry which is preliminary data.</text>
</comment>
<evidence type="ECO:0000313" key="1">
    <source>
        <dbReference type="EMBL" id="KAJ8444241.1"/>
    </source>
</evidence>
<dbReference type="PANTHER" id="PTHR33972:SF2">
    <property type="entry name" value="OS04G0606700 PROTEIN"/>
    <property type="match status" value="1"/>
</dbReference>
<name>A0A9Q1QJW1_9CARY</name>
<protein>
    <submittedName>
        <fullName evidence="1">Uncharacterized protein</fullName>
    </submittedName>
</protein>
<dbReference type="PANTHER" id="PTHR33972">
    <property type="entry name" value="EXPRESSED PROTEIN"/>
    <property type="match status" value="1"/>
</dbReference>
<keyword evidence="2" id="KW-1185">Reference proteome</keyword>
<accession>A0A9Q1QJW1</accession>
<dbReference type="EMBL" id="JAKOGI010000103">
    <property type="protein sequence ID" value="KAJ8444241.1"/>
    <property type="molecule type" value="Genomic_DNA"/>
</dbReference>
<reference evidence="1" key="1">
    <citation type="submission" date="2022-04" db="EMBL/GenBank/DDBJ databases">
        <title>Carnegiea gigantea Genome sequencing and assembly v2.</title>
        <authorList>
            <person name="Copetti D."/>
            <person name="Sanderson M.J."/>
            <person name="Burquez A."/>
            <person name="Wojciechowski M.F."/>
        </authorList>
    </citation>
    <scope>NUCLEOTIDE SEQUENCE</scope>
    <source>
        <strain evidence="1">SGP5-SGP5p</strain>
        <tissue evidence="1">Aerial part</tissue>
    </source>
</reference>
<proteinExistence type="predicted"/>
<dbReference type="AlphaFoldDB" id="A0A9Q1QJW1"/>
<gene>
    <name evidence="1" type="ORF">Cgig2_028122</name>
</gene>
<sequence>MATRHIPKTLTKLTSSVNLSISPSHSCPLSLSPRLLSHRNFHTIAQPTDADSNSSFSGAGAGSGEFSGSMEALGFRRLDDAIHSAVVRNAAPDWLPFLPGSSYWVPPNRGADKNFIDLIGNLMNPLTLSSVFLDEGLVSEHPIPVEVEMQRESVFSTLGCSKEYCSLPRPTHIDFTS</sequence>